<gene>
    <name evidence="3" type="ORF">S01H1_81142</name>
</gene>
<reference evidence="3" key="1">
    <citation type="journal article" date="2014" name="Front. Microbiol.">
        <title>High frequency of phylogenetically diverse reductive dehalogenase-homologous genes in deep subseafloor sedimentary metagenomes.</title>
        <authorList>
            <person name="Kawai M."/>
            <person name="Futagami T."/>
            <person name="Toyoda A."/>
            <person name="Takaki Y."/>
            <person name="Nishi S."/>
            <person name="Hori S."/>
            <person name="Arai W."/>
            <person name="Tsubouchi T."/>
            <person name="Morono Y."/>
            <person name="Uchiyama I."/>
            <person name="Ito T."/>
            <person name="Fujiyama A."/>
            <person name="Inagaki F."/>
            <person name="Takami H."/>
        </authorList>
    </citation>
    <scope>NUCLEOTIDE SEQUENCE</scope>
    <source>
        <strain evidence="3">Expedition CK06-06</strain>
    </source>
</reference>
<accession>X0Y8X8</accession>
<dbReference type="AlphaFoldDB" id="X0Y8X8"/>
<name>X0Y8X8_9ZZZZ</name>
<dbReference type="GO" id="GO:0015930">
    <property type="term" value="F:glutamate synthase activity"/>
    <property type="evidence" value="ECO:0007669"/>
    <property type="project" value="InterPro"/>
</dbReference>
<evidence type="ECO:0000313" key="3">
    <source>
        <dbReference type="EMBL" id="GAG52255.1"/>
    </source>
</evidence>
<organism evidence="3">
    <name type="scientific">marine sediment metagenome</name>
    <dbReference type="NCBI Taxonomy" id="412755"/>
    <lineage>
        <taxon>unclassified sequences</taxon>
        <taxon>metagenomes</taxon>
        <taxon>ecological metagenomes</taxon>
    </lineage>
</organism>
<dbReference type="PANTHER" id="PTHR43819:SF1">
    <property type="entry name" value="ARCHAEAL-TYPE GLUTAMATE SYNTHASE [NADPH]"/>
    <property type="match status" value="1"/>
</dbReference>
<dbReference type="PANTHER" id="PTHR43819">
    <property type="entry name" value="ARCHAEAL-TYPE GLUTAMATE SYNTHASE [NADPH]"/>
    <property type="match status" value="1"/>
</dbReference>
<feature type="non-terminal residue" evidence="3">
    <location>
        <position position="212"/>
    </location>
</feature>
<sequence length="212" mass="23432">ILEWATIIEFDSDGDPIEGMSRARDINPNVLTVINVPVSKNVEKKILYLAQNGAETVHLSADIHGSGKDGTTLLETLHKSHLLLVDEGLRDRITLVASGGIAAAEHVPKTIIMGADIVKIDVPLLIAMDTVKWNQSKNGDQIPCPNEIEELDPRWGASRVINLMLSWKDQLLEILGAMGLRDVRRLRGETGRAIFADKAYTNFLQRLKILPE</sequence>
<feature type="non-terminal residue" evidence="3">
    <location>
        <position position="1"/>
    </location>
</feature>
<evidence type="ECO:0000259" key="2">
    <source>
        <dbReference type="Pfam" id="PF01645"/>
    </source>
</evidence>
<dbReference type="Gene3D" id="3.20.20.70">
    <property type="entry name" value="Aldolase class I"/>
    <property type="match status" value="1"/>
</dbReference>
<dbReference type="InterPro" id="IPR013785">
    <property type="entry name" value="Aldolase_TIM"/>
</dbReference>
<evidence type="ECO:0000256" key="1">
    <source>
        <dbReference type="ARBA" id="ARBA00009716"/>
    </source>
</evidence>
<dbReference type="EMBL" id="BARS01054879">
    <property type="protein sequence ID" value="GAG52255.1"/>
    <property type="molecule type" value="Genomic_DNA"/>
</dbReference>
<protein>
    <recommendedName>
        <fullName evidence="2">Glutamate synthase domain-containing protein</fullName>
    </recommendedName>
</protein>
<dbReference type="Pfam" id="PF01645">
    <property type="entry name" value="Glu_synthase"/>
    <property type="match status" value="1"/>
</dbReference>
<proteinExistence type="inferred from homology"/>
<comment type="caution">
    <text evidence="3">The sequence shown here is derived from an EMBL/GenBank/DDBJ whole genome shotgun (WGS) entry which is preliminary data.</text>
</comment>
<dbReference type="InterPro" id="IPR002932">
    <property type="entry name" value="Glu_synthdom"/>
</dbReference>
<dbReference type="GO" id="GO:0006537">
    <property type="term" value="P:glutamate biosynthetic process"/>
    <property type="evidence" value="ECO:0007669"/>
    <property type="project" value="InterPro"/>
</dbReference>
<feature type="domain" description="Glutamate synthase" evidence="2">
    <location>
        <begin position="68"/>
        <end position="180"/>
    </location>
</feature>
<comment type="similarity">
    <text evidence="1">Belongs to the glutamate synthase family.</text>
</comment>
<dbReference type="SUPFAM" id="SSF51395">
    <property type="entry name" value="FMN-linked oxidoreductases"/>
    <property type="match status" value="1"/>
</dbReference>